<protein>
    <submittedName>
        <fullName evidence="1">Uncharacterized protein</fullName>
    </submittedName>
</protein>
<keyword evidence="2" id="KW-1185">Reference proteome</keyword>
<proteinExistence type="predicted"/>
<organism evidence="1 2">
    <name type="scientific">Dreissena polymorpha</name>
    <name type="common">Zebra mussel</name>
    <name type="synonym">Mytilus polymorpha</name>
    <dbReference type="NCBI Taxonomy" id="45954"/>
    <lineage>
        <taxon>Eukaryota</taxon>
        <taxon>Metazoa</taxon>
        <taxon>Spiralia</taxon>
        <taxon>Lophotrochozoa</taxon>
        <taxon>Mollusca</taxon>
        <taxon>Bivalvia</taxon>
        <taxon>Autobranchia</taxon>
        <taxon>Heteroconchia</taxon>
        <taxon>Euheterodonta</taxon>
        <taxon>Imparidentia</taxon>
        <taxon>Neoheterodontei</taxon>
        <taxon>Myida</taxon>
        <taxon>Dreissenoidea</taxon>
        <taxon>Dreissenidae</taxon>
        <taxon>Dreissena</taxon>
    </lineage>
</organism>
<accession>A0A9D4LW91</accession>
<dbReference type="EMBL" id="JAIWYP010000002">
    <property type="protein sequence ID" value="KAH3865868.1"/>
    <property type="molecule type" value="Genomic_DNA"/>
</dbReference>
<comment type="caution">
    <text evidence="1">The sequence shown here is derived from an EMBL/GenBank/DDBJ whole genome shotgun (WGS) entry which is preliminary data.</text>
</comment>
<dbReference type="AlphaFoldDB" id="A0A9D4LW91"/>
<evidence type="ECO:0000313" key="1">
    <source>
        <dbReference type="EMBL" id="KAH3865868.1"/>
    </source>
</evidence>
<name>A0A9D4LW91_DREPO</name>
<sequence>MTLADRYLRWLRSIAVITGVPVNDSVQLWGFRVLAEHRGQMKYSTAKAEQTYFAIRRVKAQRVDAEDSAVCGDTLHFAARLRFCSLRQAAIRDMMLSRWAS</sequence>
<evidence type="ECO:0000313" key="2">
    <source>
        <dbReference type="Proteomes" id="UP000828390"/>
    </source>
</evidence>
<dbReference type="Proteomes" id="UP000828390">
    <property type="component" value="Unassembled WGS sequence"/>
</dbReference>
<gene>
    <name evidence="1" type="ORF">DPMN_028912</name>
</gene>
<reference evidence="1" key="2">
    <citation type="submission" date="2020-11" db="EMBL/GenBank/DDBJ databases">
        <authorList>
            <person name="McCartney M.A."/>
            <person name="Auch B."/>
            <person name="Kono T."/>
            <person name="Mallez S."/>
            <person name="Becker A."/>
            <person name="Gohl D.M."/>
            <person name="Silverstein K.A.T."/>
            <person name="Koren S."/>
            <person name="Bechman K.B."/>
            <person name="Herman A."/>
            <person name="Abrahante J.E."/>
            <person name="Garbe J."/>
        </authorList>
    </citation>
    <scope>NUCLEOTIDE SEQUENCE</scope>
    <source>
        <strain evidence="1">Duluth1</strain>
        <tissue evidence="1">Whole animal</tissue>
    </source>
</reference>
<reference evidence="1" key="1">
    <citation type="journal article" date="2019" name="bioRxiv">
        <title>The Genome of the Zebra Mussel, Dreissena polymorpha: A Resource for Invasive Species Research.</title>
        <authorList>
            <person name="McCartney M.A."/>
            <person name="Auch B."/>
            <person name="Kono T."/>
            <person name="Mallez S."/>
            <person name="Zhang Y."/>
            <person name="Obille A."/>
            <person name="Becker A."/>
            <person name="Abrahante J.E."/>
            <person name="Garbe J."/>
            <person name="Badalamenti J.P."/>
            <person name="Herman A."/>
            <person name="Mangelson H."/>
            <person name="Liachko I."/>
            <person name="Sullivan S."/>
            <person name="Sone E.D."/>
            <person name="Koren S."/>
            <person name="Silverstein K.A.T."/>
            <person name="Beckman K.B."/>
            <person name="Gohl D.M."/>
        </authorList>
    </citation>
    <scope>NUCLEOTIDE SEQUENCE</scope>
    <source>
        <strain evidence="1">Duluth1</strain>
        <tissue evidence="1">Whole animal</tissue>
    </source>
</reference>